<name>A0A6J5MK99_9CAUD</name>
<dbReference type="Pfam" id="PF20454">
    <property type="entry name" value="GpA_nuclease"/>
    <property type="match status" value="1"/>
</dbReference>
<feature type="domain" description="Phage terminase large subunit GpA ATPase" evidence="1">
    <location>
        <begin position="37"/>
        <end position="281"/>
    </location>
</feature>
<dbReference type="InterPro" id="IPR046454">
    <property type="entry name" value="GpA_endonuclease"/>
</dbReference>
<organism evidence="3">
    <name type="scientific">uncultured Caudovirales phage</name>
    <dbReference type="NCBI Taxonomy" id="2100421"/>
    <lineage>
        <taxon>Viruses</taxon>
        <taxon>Duplodnaviria</taxon>
        <taxon>Heunggongvirae</taxon>
        <taxon>Uroviricota</taxon>
        <taxon>Caudoviricetes</taxon>
        <taxon>Peduoviridae</taxon>
        <taxon>Maltschvirus</taxon>
        <taxon>Maltschvirus maltsch</taxon>
    </lineage>
</organism>
<gene>
    <name evidence="3" type="ORF">UFOVP510_17</name>
</gene>
<dbReference type="GO" id="GO:0004519">
    <property type="term" value="F:endonuclease activity"/>
    <property type="evidence" value="ECO:0007669"/>
    <property type="project" value="InterPro"/>
</dbReference>
<dbReference type="EMBL" id="LR796493">
    <property type="protein sequence ID" value="CAB4147194.1"/>
    <property type="molecule type" value="Genomic_DNA"/>
</dbReference>
<proteinExistence type="predicted"/>
<dbReference type="Gene3D" id="3.40.50.300">
    <property type="entry name" value="P-loop containing nucleotide triphosphate hydrolases"/>
    <property type="match status" value="1"/>
</dbReference>
<dbReference type="GO" id="GO:0016887">
    <property type="term" value="F:ATP hydrolysis activity"/>
    <property type="evidence" value="ECO:0007669"/>
    <property type="project" value="InterPro"/>
</dbReference>
<sequence length="610" mass="70721">MNRVDYFESLLRRQFAIEESEDIIDWLKANIRSIPYSPMPGGFRTSETPWLEEILRACVDPEVKLVSIRAPIQSGKSMALELLLCWIIARQPGPTLYLQDQDPNARDWYETRLMPLIENCPPALERINKKESRWQSSQFDRMHLWTLGAHNIRNLQRRSIRWLVADETWQFKPGHIAEAMSRVKAYGWLGKVILASQGSYEGDESAEIHASTDQREYTFECDKCRTRQPYTWAQIRFPENYKTGDEYDFKVISIGCKYECVSCKRSWDDNEASRAEMRATGRFIAKNGNAEKGMVGFHYNSIAVRSWGDLAIRLIRAKQSATLFGDEGHRRIWKQKEMAEPWSDEPEDIDHVITPQDYKMLDDWSDEGGFIDGKLVPADRIQEVKDLKGFRRLRFLSIDVQQNGFYCLARSWSLDGRSRLIHWEFVERWDQIEALRIKLSIDPAAVWIDSGYQTGDVYGQAAHFGYNCTKGSASTNFPWIKKTQTGNKPFYRPISRPRKIQAGQKYTKLYLFSNLVFKDALYRLRKAGIHSYAIDATEEYEKQMNSEVRQKSATGKPEWRVLGSRANHLWDCEVLGLIPATLLKLIGREARKDIDEAIDEGDSTTDQIKE</sequence>
<reference evidence="3" key="1">
    <citation type="submission" date="2020-04" db="EMBL/GenBank/DDBJ databases">
        <authorList>
            <person name="Chiriac C."/>
            <person name="Salcher M."/>
            <person name="Ghai R."/>
            <person name="Kavagutti S V."/>
        </authorList>
    </citation>
    <scope>NUCLEOTIDE SEQUENCE</scope>
</reference>
<accession>A0A6J5MK99</accession>
<dbReference type="InterPro" id="IPR046453">
    <property type="entry name" value="GpA_ATPase"/>
</dbReference>
<evidence type="ECO:0000259" key="2">
    <source>
        <dbReference type="Pfam" id="PF20454"/>
    </source>
</evidence>
<evidence type="ECO:0000313" key="3">
    <source>
        <dbReference type="EMBL" id="CAB4147194.1"/>
    </source>
</evidence>
<evidence type="ECO:0000259" key="1">
    <source>
        <dbReference type="Pfam" id="PF05876"/>
    </source>
</evidence>
<dbReference type="InterPro" id="IPR027417">
    <property type="entry name" value="P-loop_NTPase"/>
</dbReference>
<dbReference type="Pfam" id="PF05876">
    <property type="entry name" value="GpA_ATPase"/>
    <property type="match status" value="1"/>
</dbReference>
<feature type="domain" description="Terminase large subunit GpA endonuclease" evidence="2">
    <location>
        <begin position="295"/>
        <end position="585"/>
    </location>
</feature>
<protein>
    <submittedName>
        <fullName evidence="3">COG5525 Phage terminase, large subunit GpA</fullName>
    </submittedName>
</protein>